<sequence>MPGPARRRVAGPGAPKREKVGTQADRVPGHPRRHVGRT</sequence>
<evidence type="ECO:0000256" key="1">
    <source>
        <dbReference type="SAM" id="MobiDB-lite"/>
    </source>
</evidence>
<organism evidence="2">
    <name type="scientific">Siphoviridae sp. ctj912</name>
    <dbReference type="NCBI Taxonomy" id="2827920"/>
    <lineage>
        <taxon>Viruses</taxon>
        <taxon>Duplodnaviria</taxon>
        <taxon>Heunggongvirae</taxon>
        <taxon>Uroviricota</taxon>
        <taxon>Caudoviricetes</taxon>
    </lineage>
</organism>
<feature type="region of interest" description="Disordered" evidence="1">
    <location>
        <begin position="1"/>
        <end position="38"/>
    </location>
</feature>
<feature type="compositionally biased region" description="Basic residues" evidence="1">
    <location>
        <begin position="29"/>
        <end position="38"/>
    </location>
</feature>
<accession>A0A8S5SNI8</accession>
<name>A0A8S5SNI8_9CAUD</name>
<reference evidence="2" key="1">
    <citation type="journal article" date="2021" name="Proc. Natl. Acad. Sci. U.S.A.">
        <title>A Catalog of Tens of Thousands of Viruses from Human Metagenomes Reveals Hidden Associations with Chronic Diseases.</title>
        <authorList>
            <person name="Tisza M.J."/>
            <person name="Buck C.B."/>
        </authorList>
    </citation>
    <scope>NUCLEOTIDE SEQUENCE</scope>
    <source>
        <strain evidence="2">Ctj912</strain>
    </source>
</reference>
<dbReference type="EMBL" id="BK032637">
    <property type="protein sequence ID" value="DAF52480.1"/>
    <property type="molecule type" value="Genomic_DNA"/>
</dbReference>
<evidence type="ECO:0000313" key="2">
    <source>
        <dbReference type="EMBL" id="DAF52480.1"/>
    </source>
</evidence>
<proteinExistence type="predicted"/>
<protein>
    <submittedName>
        <fullName evidence="2">Uncharacterized protein</fullName>
    </submittedName>
</protein>